<dbReference type="PANTHER" id="PTHR30185">
    <property type="entry name" value="CRYPTIC BETA-GLUCOSIDE BGL OPERON ANTITERMINATOR"/>
    <property type="match status" value="1"/>
</dbReference>
<dbReference type="PROSITE" id="PS51372">
    <property type="entry name" value="PRD_2"/>
    <property type="match status" value="1"/>
</dbReference>
<evidence type="ECO:0000256" key="3">
    <source>
        <dbReference type="ARBA" id="ARBA00023015"/>
    </source>
</evidence>
<accession>A0A023D044</accession>
<dbReference type="InterPro" id="IPR036095">
    <property type="entry name" value="PTS_EIIB-like_sf"/>
</dbReference>
<dbReference type="PANTHER" id="PTHR30185:SF18">
    <property type="entry name" value="TRANSCRIPTIONAL REGULATOR MTLR"/>
    <property type="match status" value="1"/>
</dbReference>
<keyword evidence="10" id="KW-1185">Reference proteome</keyword>
<dbReference type="SUPFAM" id="SSF55804">
    <property type="entry name" value="Phoshotransferase/anion transport protein"/>
    <property type="match status" value="1"/>
</dbReference>
<dbReference type="GO" id="GO:0008982">
    <property type="term" value="F:protein-N(PI)-phosphohistidine-sugar phosphotransferase activity"/>
    <property type="evidence" value="ECO:0007669"/>
    <property type="project" value="InterPro"/>
</dbReference>
<dbReference type="Pfam" id="PF00359">
    <property type="entry name" value="PTS_EIIA_2"/>
    <property type="match status" value="1"/>
</dbReference>
<evidence type="ECO:0000313" key="10">
    <source>
        <dbReference type="Proteomes" id="UP000050961"/>
    </source>
</evidence>
<keyword evidence="5" id="KW-0804">Transcription</keyword>
<dbReference type="InterPro" id="IPR050661">
    <property type="entry name" value="BglG_antiterminators"/>
</dbReference>
<dbReference type="InterPro" id="IPR013011">
    <property type="entry name" value="PTS_EIIB_2"/>
</dbReference>
<comment type="caution">
    <text evidence="9">The sequence shown here is derived from an EMBL/GenBank/DDBJ whole genome shotgun (WGS) entry which is preliminary data.</text>
</comment>
<evidence type="ECO:0000256" key="5">
    <source>
        <dbReference type="ARBA" id="ARBA00023163"/>
    </source>
</evidence>
<dbReference type="PROSITE" id="PS51094">
    <property type="entry name" value="PTS_EIIA_TYPE_2"/>
    <property type="match status" value="1"/>
</dbReference>
<keyword evidence="2" id="KW-0677">Repeat</keyword>
<feature type="domain" description="PRD" evidence="8">
    <location>
        <begin position="280"/>
        <end position="386"/>
    </location>
</feature>
<dbReference type="AlphaFoldDB" id="A0A023D044"/>
<dbReference type="PROSITE" id="PS51099">
    <property type="entry name" value="PTS_EIIB_TYPE_2"/>
    <property type="match status" value="1"/>
</dbReference>
<keyword evidence="1" id="KW-0808">Transferase</keyword>
<feature type="domain" description="PTS EIIB type-2" evidence="7">
    <location>
        <begin position="388"/>
        <end position="477"/>
    </location>
</feature>
<dbReference type="GO" id="GO:0009401">
    <property type="term" value="P:phosphoenolpyruvate-dependent sugar phosphotransferase system"/>
    <property type="evidence" value="ECO:0007669"/>
    <property type="project" value="InterPro"/>
</dbReference>
<dbReference type="InterPro" id="IPR011608">
    <property type="entry name" value="PRD"/>
</dbReference>
<keyword evidence="4" id="KW-0010">Activator</keyword>
<dbReference type="EMBL" id="AYZF01000008">
    <property type="protein sequence ID" value="KRN06575.1"/>
    <property type="molecule type" value="Genomic_DNA"/>
</dbReference>
<evidence type="ECO:0000256" key="2">
    <source>
        <dbReference type="ARBA" id="ARBA00022737"/>
    </source>
</evidence>
<dbReference type="Proteomes" id="UP000050961">
    <property type="component" value="Unassembled WGS sequence"/>
</dbReference>
<dbReference type="RefSeq" id="WP_235725669.1">
    <property type="nucleotide sequence ID" value="NZ_AYZF01000008.1"/>
</dbReference>
<dbReference type="InterPro" id="IPR016152">
    <property type="entry name" value="PTrfase/Anion_transptr"/>
</dbReference>
<keyword evidence="3" id="KW-0805">Transcription regulation</keyword>
<proteinExistence type="predicted"/>
<dbReference type="Pfam" id="PF05043">
    <property type="entry name" value="Mga"/>
    <property type="match status" value="1"/>
</dbReference>
<evidence type="ECO:0000313" key="9">
    <source>
        <dbReference type="EMBL" id="KRN06575.1"/>
    </source>
</evidence>
<dbReference type="SUPFAM" id="SSF52794">
    <property type="entry name" value="PTS system IIB component-like"/>
    <property type="match status" value="1"/>
</dbReference>
<evidence type="ECO:0000259" key="7">
    <source>
        <dbReference type="PROSITE" id="PS51099"/>
    </source>
</evidence>
<dbReference type="STRING" id="1423806.FD15_GL000122"/>
<dbReference type="InterPro" id="IPR002178">
    <property type="entry name" value="PTS_EIIA_type-2_dom"/>
</dbReference>
<dbReference type="InterPro" id="IPR007737">
    <property type="entry name" value="Mga_HTH"/>
</dbReference>
<organism evidence="9 10">
    <name type="scientific">Liquorilactobacillus sucicola DSM 21376 = JCM 15457</name>
    <dbReference type="NCBI Taxonomy" id="1423806"/>
    <lineage>
        <taxon>Bacteria</taxon>
        <taxon>Bacillati</taxon>
        <taxon>Bacillota</taxon>
        <taxon>Bacilli</taxon>
        <taxon>Lactobacillales</taxon>
        <taxon>Lactobacillaceae</taxon>
        <taxon>Liquorilactobacillus</taxon>
    </lineage>
</organism>
<gene>
    <name evidence="9" type="ORF">FD15_GL000122</name>
</gene>
<dbReference type="eggNOG" id="COG3711">
    <property type="taxonomic scope" value="Bacteria"/>
</dbReference>
<dbReference type="Gene3D" id="1.10.10.10">
    <property type="entry name" value="Winged helix-like DNA-binding domain superfamily/Winged helix DNA-binding domain"/>
    <property type="match status" value="1"/>
</dbReference>
<dbReference type="SUPFAM" id="SSF63520">
    <property type="entry name" value="PTS-regulatory domain, PRD"/>
    <property type="match status" value="1"/>
</dbReference>
<evidence type="ECO:0000256" key="1">
    <source>
        <dbReference type="ARBA" id="ARBA00022679"/>
    </source>
</evidence>
<dbReference type="PATRIC" id="fig|1423806.3.peg.125"/>
<evidence type="ECO:0000259" key="6">
    <source>
        <dbReference type="PROSITE" id="PS51094"/>
    </source>
</evidence>
<feature type="domain" description="PTS EIIA type-2" evidence="6">
    <location>
        <begin position="508"/>
        <end position="655"/>
    </location>
</feature>
<dbReference type="GO" id="GO:0006355">
    <property type="term" value="P:regulation of DNA-templated transcription"/>
    <property type="evidence" value="ECO:0007669"/>
    <property type="project" value="InterPro"/>
</dbReference>
<reference evidence="9 10" key="1">
    <citation type="journal article" date="2015" name="Genome Announc.">
        <title>Expanding the biotechnology potential of lactobacilli through comparative genomics of 213 strains and associated genera.</title>
        <authorList>
            <person name="Sun Z."/>
            <person name="Harris H.M."/>
            <person name="McCann A."/>
            <person name="Guo C."/>
            <person name="Argimon S."/>
            <person name="Zhang W."/>
            <person name="Yang X."/>
            <person name="Jeffery I.B."/>
            <person name="Cooney J.C."/>
            <person name="Kagawa T.F."/>
            <person name="Liu W."/>
            <person name="Song Y."/>
            <person name="Salvetti E."/>
            <person name="Wrobel A."/>
            <person name="Rasinkangas P."/>
            <person name="Parkhill J."/>
            <person name="Rea M.C."/>
            <person name="O'Sullivan O."/>
            <person name="Ritari J."/>
            <person name="Douillard F.P."/>
            <person name="Paul Ross R."/>
            <person name="Yang R."/>
            <person name="Briner A.E."/>
            <person name="Felis G.E."/>
            <person name="de Vos W.M."/>
            <person name="Barrangou R."/>
            <person name="Klaenhammer T.R."/>
            <person name="Caufield P.W."/>
            <person name="Cui Y."/>
            <person name="Zhang H."/>
            <person name="O'Toole P.W."/>
        </authorList>
    </citation>
    <scope>NUCLEOTIDE SEQUENCE [LARGE SCALE GENOMIC DNA]</scope>
    <source>
        <strain evidence="9 10">DSM 21376</strain>
    </source>
</reference>
<dbReference type="Pfam" id="PF00874">
    <property type="entry name" value="PRD"/>
    <property type="match status" value="1"/>
</dbReference>
<evidence type="ECO:0000256" key="4">
    <source>
        <dbReference type="ARBA" id="ARBA00023159"/>
    </source>
</evidence>
<protein>
    <submittedName>
        <fullName evidence="9">Transcription regulator</fullName>
    </submittedName>
</protein>
<dbReference type="Gene3D" id="1.10.1790.10">
    <property type="entry name" value="PRD domain"/>
    <property type="match status" value="1"/>
</dbReference>
<dbReference type="InterPro" id="IPR036388">
    <property type="entry name" value="WH-like_DNA-bd_sf"/>
</dbReference>
<sequence>MSVIENSLHISRRTIYREFSELKLYLQQHGLSVRNADGLYRLDGSAAALSRLRTELQGQNERMDLTAKQRQDALACLLLMNDGPLKIFSLAVSLDVSEGTIQRDLKVVTAALKEYQVKVVAKKAVGIEAVGQETQIRLILCGILTSEINEYEFFEYLNSKDDYQPHNFFLKLFPKDILLACAQALKQATGAKLAHNSDVQEVQLILIIAISVIRMANNTIKKYKVIDVGDLFKYRQRALEILGNFDNRIKEKITTSEIDFIAIQIKGLDYKLVKGDWAHNYDFQISFNVKQLIQEVSETFHWNFSRDTELFARLVRHMTFLLHNEGVKLPNTRIKVLNNVSIQYAELYQILRRALAKVFTSYGFTETEEQLILLYFANSYASTKSNYLSALVICPNGVGTASILKSRLRREIPELAEIKIAKVSQLNEIHPNHYDVILSTLNLPGFDWDYHIVSPLLVGDEIARIKSFINKFDVKYKHKRVIERKAVSLDEGQERLTALFEMASESKALVDRIGLERLTNNGESLKELLVQILNKIPTAIAGDRKQIVHEMLKRVAVAPVGIPNASISLVHATDKSVLKPFFSVYELQSPIIMKAMDQTPIQVKRILLMIGPAPMSDFQNGLMGTISGAIVMNNRYTAIFENGTEDKIKNLVAAQFMEQLDFKRKR</sequence>
<name>A0A023D044_9LACO</name>
<dbReference type="Gene3D" id="3.40.50.2300">
    <property type="match status" value="1"/>
</dbReference>
<dbReference type="InterPro" id="IPR036634">
    <property type="entry name" value="PRD_sf"/>
</dbReference>
<dbReference type="CDD" id="cd05568">
    <property type="entry name" value="PTS_IIB_bgl_like"/>
    <property type="match status" value="1"/>
</dbReference>
<dbReference type="Gene3D" id="3.40.930.10">
    <property type="entry name" value="Mannitol-specific EII, Chain A"/>
    <property type="match status" value="1"/>
</dbReference>
<evidence type="ECO:0000259" key="8">
    <source>
        <dbReference type="PROSITE" id="PS51372"/>
    </source>
</evidence>